<dbReference type="InterPro" id="IPR011992">
    <property type="entry name" value="EF-hand-dom_pair"/>
</dbReference>
<dbReference type="GO" id="GO:0005783">
    <property type="term" value="C:endoplasmic reticulum"/>
    <property type="evidence" value="ECO:0007669"/>
    <property type="project" value="TreeGrafter"/>
</dbReference>
<dbReference type="SMART" id="SM00054">
    <property type="entry name" value="EFh"/>
    <property type="match status" value="3"/>
</dbReference>
<dbReference type="PROSITE" id="PS50222">
    <property type="entry name" value="EF_HAND_2"/>
    <property type="match status" value="3"/>
</dbReference>
<dbReference type="Gene3D" id="1.10.238.10">
    <property type="entry name" value="EF-hand"/>
    <property type="match status" value="2"/>
</dbReference>
<sequence length="319" mass="37222">MQFRVLVSCTFIVMCSTHIHRKHEPVVAEDHYKDGEHSSEFDRDVLFGGEKEVGELAKLSPEEQHSRLKSLIKKMDADADGFVTKGELSGWIQQSFKHYATEESKEQFPEHDLDGNGVVTWEEYNIHSYDRMLDYDENTPMDDEEEESLRQIFLKDKKRFEKANNDELPGLTLTEFVAFEHPEEADYMKDYVIQDALDEHDRDKDGFVSLDEYLGDYRKDPGAEEDPEWVTVERDRFVNDYDKDKDGKLNQAELLLWIIPNNQDIAHDEADHLVKEIDTNGDEKLTEAEILVSQDLFLNSEATDYGSQLHDEKFYHDEL</sequence>
<name>A0A401PFP7_SCYTO</name>
<dbReference type="InterPro" id="IPR018247">
    <property type="entry name" value="EF_Hand_1_Ca_BS"/>
</dbReference>
<accession>A0A401PFP7</accession>
<dbReference type="GO" id="GO:0005509">
    <property type="term" value="F:calcium ion binding"/>
    <property type="evidence" value="ECO:0007669"/>
    <property type="project" value="InterPro"/>
</dbReference>
<dbReference type="Pfam" id="PF13833">
    <property type="entry name" value="EF-hand_8"/>
    <property type="match status" value="1"/>
</dbReference>
<evidence type="ECO:0000259" key="3">
    <source>
        <dbReference type="PROSITE" id="PS50222"/>
    </source>
</evidence>
<proteinExistence type="inferred from homology"/>
<dbReference type="PANTHER" id="PTHR10827">
    <property type="entry name" value="RETICULOCALBIN"/>
    <property type="match status" value="1"/>
</dbReference>
<feature type="domain" description="EF-hand" evidence="3">
    <location>
        <begin position="193"/>
        <end position="223"/>
    </location>
</feature>
<dbReference type="STRING" id="75743.A0A401PFP7"/>
<dbReference type="AlphaFoldDB" id="A0A401PFP7"/>
<keyword evidence="2" id="KW-0106">Calcium</keyword>
<feature type="domain" description="EF-hand" evidence="3">
    <location>
        <begin position="63"/>
        <end position="98"/>
    </location>
</feature>
<evidence type="ECO:0000313" key="5">
    <source>
        <dbReference type="Proteomes" id="UP000288216"/>
    </source>
</evidence>
<dbReference type="EMBL" id="BFAA01002002">
    <property type="protein sequence ID" value="GCB71925.1"/>
    <property type="molecule type" value="Genomic_DNA"/>
</dbReference>
<dbReference type="Proteomes" id="UP000288216">
    <property type="component" value="Unassembled WGS sequence"/>
</dbReference>
<dbReference type="InterPro" id="IPR002048">
    <property type="entry name" value="EF_hand_dom"/>
</dbReference>
<evidence type="ECO:0000256" key="2">
    <source>
        <dbReference type="ARBA" id="ARBA00022837"/>
    </source>
</evidence>
<feature type="domain" description="EF-hand" evidence="3">
    <location>
        <begin position="235"/>
        <end position="264"/>
    </location>
</feature>
<dbReference type="Pfam" id="PF13499">
    <property type="entry name" value="EF-hand_7"/>
    <property type="match status" value="1"/>
</dbReference>
<dbReference type="OMA" id="TWEEYNM"/>
<dbReference type="OrthoDB" id="293868at2759"/>
<comment type="caution">
    <text evidence="4">The sequence shown here is derived from an EMBL/GenBank/DDBJ whole genome shotgun (WGS) entry which is preliminary data.</text>
</comment>
<protein>
    <recommendedName>
        <fullName evidence="3">EF-hand domain-containing protein</fullName>
    </recommendedName>
</protein>
<dbReference type="PANTHER" id="PTHR10827:SF78">
    <property type="entry name" value="RETICULOCALBIN-2"/>
    <property type="match status" value="1"/>
</dbReference>
<reference evidence="4 5" key="1">
    <citation type="journal article" date="2018" name="Nat. Ecol. Evol.">
        <title>Shark genomes provide insights into elasmobranch evolution and the origin of vertebrates.</title>
        <authorList>
            <person name="Hara Y"/>
            <person name="Yamaguchi K"/>
            <person name="Onimaru K"/>
            <person name="Kadota M"/>
            <person name="Koyanagi M"/>
            <person name="Keeley SD"/>
            <person name="Tatsumi K"/>
            <person name="Tanaka K"/>
            <person name="Motone F"/>
            <person name="Kageyama Y"/>
            <person name="Nozu R"/>
            <person name="Adachi N"/>
            <person name="Nishimura O"/>
            <person name="Nakagawa R"/>
            <person name="Tanegashima C"/>
            <person name="Kiyatake I"/>
            <person name="Matsumoto R"/>
            <person name="Murakumo K"/>
            <person name="Nishida K"/>
            <person name="Terakita A"/>
            <person name="Kuratani S"/>
            <person name="Sato K"/>
            <person name="Hyodo S Kuraku.S."/>
        </authorList>
    </citation>
    <scope>NUCLEOTIDE SEQUENCE [LARGE SCALE GENOMIC DNA]</scope>
</reference>
<keyword evidence="5" id="KW-1185">Reference proteome</keyword>
<dbReference type="Pfam" id="PF13202">
    <property type="entry name" value="EF-hand_5"/>
    <property type="match status" value="1"/>
</dbReference>
<dbReference type="SUPFAM" id="SSF47473">
    <property type="entry name" value="EF-hand"/>
    <property type="match status" value="2"/>
</dbReference>
<dbReference type="FunFam" id="1.10.238.10:FF:000170">
    <property type="entry name" value="reticulocalbin-2 isoform X1"/>
    <property type="match status" value="1"/>
</dbReference>
<dbReference type="FunFam" id="1.10.238.10:FF:000176">
    <property type="entry name" value="reticulocalbin-2 isoform X2"/>
    <property type="match status" value="1"/>
</dbReference>
<dbReference type="PROSITE" id="PS00018">
    <property type="entry name" value="EF_HAND_1"/>
    <property type="match status" value="4"/>
</dbReference>
<gene>
    <name evidence="4" type="ORF">scyTo_0006116</name>
</gene>
<evidence type="ECO:0000256" key="1">
    <source>
        <dbReference type="ARBA" id="ARBA00006431"/>
    </source>
</evidence>
<evidence type="ECO:0000313" key="4">
    <source>
        <dbReference type="EMBL" id="GCB71925.1"/>
    </source>
</evidence>
<organism evidence="4 5">
    <name type="scientific">Scyliorhinus torazame</name>
    <name type="common">Cloudy catshark</name>
    <name type="synonym">Catulus torazame</name>
    <dbReference type="NCBI Taxonomy" id="75743"/>
    <lineage>
        <taxon>Eukaryota</taxon>
        <taxon>Metazoa</taxon>
        <taxon>Chordata</taxon>
        <taxon>Craniata</taxon>
        <taxon>Vertebrata</taxon>
        <taxon>Chondrichthyes</taxon>
        <taxon>Elasmobranchii</taxon>
        <taxon>Galeomorphii</taxon>
        <taxon>Galeoidea</taxon>
        <taxon>Carcharhiniformes</taxon>
        <taxon>Scyliorhinidae</taxon>
        <taxon>Scyliorhinus</taxon>
    </lineage>
</organism>
<comment type="similarity">
    <text evidence="1">Belongs to the CREC family.</text>
</comment>